<organism evidence="1 2">
    <name type="scientific">Chitinophaga tropicalis</name>
    <dbReference type="NCBI Taxonomy" id="2683588"/>
    <lineage>
        <taxon>Bacteria</taxon>
        <taxon>Pseudomonadati</taxon>
        <taxon>Bacteroidota</taxon>
        <taxon>Chitinophagia</taxon>
        <taxon>Chitinophagales</taxon>
        <taxon>Chitinophagaceae</taxon>
        <taxon>Chitinophaga</taxon>
    </lineage>
</organism>
<evidence type="ECO:0000313" key="1">
    <source>
        <dbReference type="EMBL" id="MVT10009.1"/>
    </source>
</evidence>
<dbReference type="AlphaFoldDB" id="A0A7K1U6N5"/>
<gene>
    <name evidence="1" type="ORF">GO493_17190</name>
</gene>
<reference evidence="1 2" key="1">
    <citation type="submission" date="2019-12" db="EMBL/GenBank/DDBJ databases">
        <title>Chitinophaga sp. strain ysch24 (GDMCC 1.1355), whole genome shotgun sequence.</title>
        <authorList>
            <person name="Zhang X."/>
        </authorList>
    </citation>
    <scope>NUCLEOTIDE SEQUENCE [LARGE SCALE GENOMIC DNA]</scope>
    <source>
        <strain evidence="2">ysch24</strain>
    </source>
</reference>
<keyword evidence="2" id="KW-1185">Reference proteome</keyword>
<accession>A0A7K1U6N5</accession>
<dbReference type="EMBL" id="WRXN01000007">
    <property type="protein sequence ID" value="MVT10009.1"/>
    <property type="molecule type" value="Genomic_DNA"/>
</dbReference>
<sequence length="409" mass="46514">MFNINRFEAGIILHIIAFLIVNVCVRAQPPSAKEIRIDPAYALSVPASEVLDEVTYIPLETTKESVFGYIYKLFITADNFIIYDKDTHSILLFSKAGKFQKKFPIGTYDSPGFLVNKQENEIITLRGSMLNSYGFDGVKKREVRGAFPGNPYFFPDNRTVYAYYGVKESVFRDTIVNEVSLTENGKRYAEFLPYNSKTSPIETGDWVTDNHYVFYEGGNDTTILYCRPYDYNIYSITPAGVTREFSFILPLANTLPDTFFTTSTLQKGNRRAYFAANKAGVYGISFPYRSGNVLFFKLNSWENSLGNGDSYMYHIKSGTLVSVGGITEDEISYFLPVTDLHEGDEFYNRNFLTSDNQYIYTSISAANLLKLKDKSLHTVSYPESLRNFFKKGSRLDNPVIVALKPKKEF</sequence>
<name>A0A7K1U6N5_9BACT</name>
<comment type="caution">
    <text evidence="1">The sequence shown here is derived from an EMBL/GenBank/DDBJ whole genome shotgun (WGS) entry which is preliminary data.</text>
</comment>
<evidence type="ECO:0000313" key="2">
    <source>
        <dbReference type="Proteomes" id="UP000461730"/>
    </source>
</evidence>
<protein>
    <submittedName>
        <fullName evidence="1">6-bladed beta-propeller</fullName>
    </submittedName>
</protein>
<dbReference type="RefSeq" id="WP_157307456.1">
    <property type="nucleotide sequence ID" value="NZ_WRXN01000007.1"/>
</dbReference>
<dbReference type="Pfam" id="PF17170">
    <property type="entry name" value="DUF5128"/>
    <property type="match status" value="1"/>
</dbReference>
<dbReference type="Proteomes" id="UP000461730">
    <property type="component" value="Unassembled WGS sequence"/>
</dbReference>
<proteinExistence type="predicted"/>